<protein>
    <submittedName>
        <fullName evidence="2">Uncharacterized protein</fullName>
    </submittedName>
</protein>
<dbReference type="AlphaFoldDB" id="A0AAV7PFV1"/>
<name>A0AAV7PFV1_PLEWA</name>
<evidence type="ECO:0000313" key="3">
    <source>
        <dbReference type="Proteomes" id="UP001066276"/>
    </source>
</evidence>
<reference evidence="2" key="1">
    <citation type="journal article" date="2022" name="bioRxiv">
        <title>Sequencing and chromosome-scale assembly of the giantPleurodeles waltlgenome.</title>
        <authorList>
            <person name="Brown T."/>
            <person name="Elewa A."/>
            <person name="Iarovenko S."/>
            <person name="Subramanian E."/>
            <person name="Araus A.J."/>
            <person name="Petzold A."/>
            <person name="Susuki M."/>
            <person name="Suzuki K.-i.T."/>
            <person name="Hayashi T."/>
            <person name="Toyoda A."/>
            <person name="Oliveira C."/>
            <person name="Osipova E."/>
            <person name="Leigh N.D."/>
            <person name="Simon A."/>
            <person name="Yun M.H."/>
        </authorList>
    </citation>
    <scope>NUCLEOTIDE SEQUENCE</scope>
    <source>
        <strain evidence="2">20211129_DDA</strain>
        <tissue evidence="2">Liver</tissue>
    </source>
</reference>
<feature type="region of interest" description="Disordered" evidence="1">
    <location>
        <begin position="69"/>
        <end position="97"/>
    </location>
</feature>
<comment type="caution">
    <text evidence="2">The sequence shown here is derived from an EMBL/GenBank/DDBJ whole genome shotgun (WGS) entry which is preliminary data.</text>
</comment>
<dbReference type="EMBL" id="JANPWB010000011">
    <property type="protein sequence ID" value="KAJ1125734.1"/>
    <property type="molecule type" value="Genomic_DNA"/>
</dbReference>
<sequence length="123" mass="14166">MLVLARHRVAITWMGQRASENEHWHRNMAKRSLAKEVYMKLSKGDEKVDEELLVWRGLCDRFLDPDTASVMDDSDRSNDNVDFSTEPVDGANTPYTKRPECVSGVEFQLITLRETETASECRM</sequence>
<evidence type="ECO:0000313" key="2">
    <source>
        <dbReference type="EMBL" id="KAJ1125734.1"/>
    </source>
</evidence>
<gene>
    <name evidence="2" type="ORF">NDU88_004157</name>
</gene>
<keyword evidence="3" id="KW-1185">Reference proteome</keyword>
<accession>A0AAV7PFV1</accession>
<dbReference type="Proteomes" id="UP001066276">
    <property type="component" value="Chromosome 7"/>
</dbReference>
<proteinExistence type="predicted"/>
<evidence type="ECO:0000256" key="1">
    <source>
        <dbReference type="SAM" id="MobiDB-lite"/>
    </source>
</evidence>
<organism evidence="2 3">
    <name type="scientific">Pleurodeles waltl</name>
    <name type="common">Iberian ribbed newt</name>
    <dbReference type="NCBI Taxonomy" id="8319"/>
    <lineage>
        <taxon>Eukaryota</taxon>
        <taxon>Metazoa</taxon>
        <taxon>Chordata</taxon>
        <taxon>Craniata</taxon>
        <taxon>Vertebrata</taxon>
        <taxon>Euteleostomi</taxon>
        <taxon>Amphibia</taxon>
        <taxon>Batrachia</taxon>
        <taxon>Caudata</taxon>
        <taxon>Salamandroidea</taxon>
        <taxon>Salamandridae</taxon>
        <taxon>Pleurodelinae</taxon>
        <taxon>Pleurodeles</taxon>
    </lineage>
</organism>
<feature type="non-terminal residue" evidence="2">
    <location>
        <position position="123"/>
    </location>
</feature>